<dbReference type="PANTHER" id="PTHR45630">
    <property type="entry name" value="CATION-TRANSPORTING ATPASE-RELATED"/>
    <property type="match status" value="1"/>
</dbReference>
<dbReference type="InterPro" id="IPR006544">
    <property type="entry name" value="P-type_TPase_V"/>
</dbReference>
<dbReference type="Proteomes" id="UP000324800">
    <property type="component" value="Unassembled WGS sequence"/>
</dbReference>
<comment type="caution">
    <text evidence="7">The sequence shown here is derived from an EMBL/GenBank/DDBJ whole genome shotgun (WGS) entry which is preliminary data.</text>
</comment>
<keyword evidence="2" id="KW-0479">Metal-binding</keyword>
<dbReference type="AlphaFoldDB" id="A0A5J4TAH3"/>
<name>A0A5J4TAH3_9EUKA</name>
<gene>
    <name evidence="7" type="ORF">EZS28_049226</name>
</gene>
<evidence type="ECO:0000313" key="8">
    <source>
        <dbReference type="Proteomes" id="UP000324800"/>
    </source>
</evidence>
<sequence>MFVLAGCHSLSTVGDPLERAAFEATGCKQQHTITILHRFIFDPQLARSSTIVKISVGSERNDSGQSGMYYMALCKGSPEAILPLLAKHGSRVIALSYKKMHSGTLSELVSQPRKSVEKDLIFAGFLVLSCPLRSEAKRTVRRLQ</sequence>
<proteinExistence type="predicted"/>
<keyword evidence="4" id="KW-0067">ATP-binding</keyword>
<dbReference type="Gene3D" id="3.40.1110.10">
    <property type="entry name" value="Calcium-transporting ATPase, cytoplasmic domain N"/>
    <property type="match status" value="1"/>
</dbReference>
<evidence type="ECO:0000256" key="4">
    <source>
        <dbReference type="ARBA" id="ARBA00022840"/>
    </source>
</evidence>
<evidence type="ECO:0000313" key="7">
    <source>
        <dbReference type="EMBL" id="KAA6355247.1"/>
    </source>
</evidence>
<dbReference type="GO" id="GO:0005524">
    <property type="term" value="F:ATP binding"/>
    <property type="evidence" value="ECO:0007669"/>
    <property type="project" value="UniProtKB-KW"/>
</dbReference>
<evidence type="ECO:0000256" key="5">
    <source>
        <dbReference type="ARBA" id="ARBA00022842"/>
    </source>
</evidence>
<comment type="subcellular location">
    <subcellularLocation>
        <location evidence="1">Membrane</location>
        <topology evidence="1">Multi-pass membrane protein</topology>
    </subcellularLocation>
</comment>
<accession>A0A5J4TAH3</accession>
<dbReference type="GO" id="GO:0006874">
    <property type="term" value="P:intracellular calcium ion homeostasis"/>
    <property type="evidence" value="ECO:0007669"/>
    <property type="project" value="TreeGrafter"/>
</dbReference>
<dbReference type="GO" id="GO:0019829">
    <property type="term" value="F:ATPase-coupled monoatomic cation transmembrane transporter activity"/>
    <property type="evidence" value="ECO:0007669"/>
    <property type="project" value="TreeGrafter"/>
</dbReference>
<dbReference type="PANTHER" id="PTHR45630:SF7">
    <property type="entry name" value="ENDOPLASMIC RETICULUM TRANSMEMBRANE HELIX TRANSLOCASE"/>
    <property type="match status" value="1"/>
</dbReference>
<dbReference type="InterPro" id="IPR023299">
    <property type="entry name" value="ATPase_P-typ_cyto_dom_N"/>
</dbReference>
<evidence type="ECO:0000256" key="1">
    <source>
        <dbReference type="ARBA" id="ARBA00004141"/>
    </source>
</evidence>
<reference evidence="7 8" key="1">
    <citation type="submission" date="2019-03" db="EMBL/GenBank/DDBJ databases">
        <title>Single cell metagenomics reveals metabolic interactions within the superorganism composed of flagellate Streblomastix strix and complex community of Bacteroidetes bacteria on its surface.</title>
        <authorList>
            <person name="Treitli S.C."/>
            <person name="Kolisko M."/>
            <person name="Husnik F."/>
            <person name="Keeling P."/>
            <person name="Hampl V."/>
        </authorList>
    </citation>
    <scope>NUCLEOTIDE SEQUENCE [LARGE SCALE GENOMIC DNA]</scope>
    <source>
        <strain evidence="7">ST1C</strain>
    </source>
</reference>
<organism evidence="7 8">
    <name type="scientific">Streblomastix strix</name>
    <dbReference type="NCBI Taxonomy" id="222440"/>
    <lineage>
        <taxon>Eukaryota</taxon>
        <taxon>Metamonada</taxon>
        <taxon>Preaxostyla</taxon>
        <taxon>Oxymonadida</taxon>
        <taxon>Streblomastigidae</taxon>
        <taxon>Streblomastix</taxon>
    </lineage>
</organism>
<dbReference type="GO" id="GO:0015662">
    <property type="term" value="F:P-type ion transporter activity"/>
    <property type="evidence" value="ECO:0007669"/>
    <property type="project" value="TreeGrafter"/>
</dbReference>
<keyword evidence="6" id="KW-1278">Translocase</keyword>
<keyword evidence="3" id="KW-0547">Nucleotide-binding</keyword>
<keyword evidence="5" id="KW-0460">Magnesium</keyword>
<dbReference type="SUPFAM" id="SSF81660">
    <property type="entry name" value="Metal cation-transporting ATPase, ATP-binding domain N"/>
    <property type="match status" value="1"/>
</dbReference>
<evidence type="ECO:0000256" key="3">
    <source>
        <dbReference type="ARBA" id="ARBA00022741"/>
    </source>
</evidence>
<evidence type="ECO:0000256" key="2">
    <source>
        <dbReference type="ARBA" id="ARBA00022723"/>
    </source>
</evidence>
<evidence type="ECO:0000256" key="6">
    <source>
        <dbReference type="ARBA" id="ARBA00022967"/>
    </source>
</evidence>
<protein>
    <submittedName>
        <fullName evidence="7">Uncharacterized protein</fullName>
    </submittedName>
</protein>
<feature type="non-terminal residue" evidence="7">
    <location>
        <position position="144"/>
    </location>
</feature>
<dbReference type="OrthoDB" id="48943at2759"/>
<dbReference type="GO" id="GO:0005789">
    <property type="term" value="C:endoplasmic reticulum membrane"/>
    <property type="evidence" value="ECO:0007669"/>
    <property type="project" value="TreeGrafter"/>
</dbReference>
<dbReference type="GO" id="GO:0046872">
    <property type="term" value="F:metal ion binding"/>
    <property type="evidence" value="ECO:0007669"/>
    <property type="project" value="UniProtKB-KW"/>
</dbReference>
<dbReference type="EMBL" id="SNRW01034923">
    <property type="protein sequence ID" value="KAA6355247.1"/>
    <property type="molecule type" value="Genomic_DNA"/>
</dbReference>